<dbReference type="Proteomes" id="UP000494216">
    <property type="component" value="Unassembled WGS sequence"/>
</dbReference>
<comment type="caution">
    <text evidence="2">The sequence shown here is derived from an EMBL/GenBank/DDBJ whole genome shotgun (WGS) entry which is preliminary data.</text>
</comment>
<reference evidence="2 3" key="1">
    <citation type="submission" date="2020-02" db="EMBL/GenBank/DDBJ databases">
        <authorList>
            <person name="Hogendoorn C."/>
        </authorList>
    </citation>
    <scope>NUCLEOTIDE SEQUENCE [LARGE SCALE GENOMIC DNA]</scope>
    <source>
        <strain evidence="2">METHB21</strain>
    </source>
</reference>
<protein>
    <submittedName>
        <fullName evidence="2">Uncharacterized protein</fullName>
    </submittedName>
</protein>
<keyword evidence="1" id="KW-0472">Membrane</keyword>
<evidence type="ECO:0000313" key="2">
    <source>
        <dbReference type="EMBL" id="CAA9892700.1"/>
    </source>
</evidence>
<sequence length="108" mass="11770">MKKINVALVRLLQFMVFTLFTFMVITYFGAMVLLPLDAISLLIKLMSAIGFNGFIAAVIAIPIVGYLSLLVYKTPGLSRMIVDTGVDLVKAGKIRVEAFNEIASTIKG</sequence>
<keyword evidence="3" id="KW-1185">Reference proteome</keyword>
<feature type="transmembrane region" description="Helical" evidence="1">
    <location>
        <begin position="48"/>
        <end position="72"/>
    </location>
</feature>
<feature type="transmembrane region" description="Helical" evidence="1">
    <location>
        <begin position="12"/>
        <end position="36"/>
    </location>
</feature>
<evidence type="ECO:0000313" key="3">
    <source>
        <dbReference type="Proteomes" id="UP000494216"/>
    </source>
</evidence>
<proteinExistence type="predicted"/>
<evidence type="ECO:0000256" key="1">
    <source>
        <dbReference type="SAM" id="Phobius"/>
    </source>
</evidence>
<dbReference type="AlphaFoldDB" id="A0A8S0WLL3"/>
<organism evidence="2 3">
    <name type="scientific">Candidatus Methylobacter favarea</name>
    <dbReference type="NCBI Taxonomy" id="2707345"/>
    <lineage>
        <taxon>Bacteria</taxon>
        <taxon>Pseudomonadati</taxon>
        <taxon>Pseudomonadota</taxon>
        <taxon>Gammaproteobacteria</taxon>
        <taxon>Methylococcales</taxon>
        <taxon>Methylococcaceae</taxon>
        <taxon>Methylobacter</taxon>
    </lineage>
</organism>
<name>A0A8S0WLL3_9GAMM</name>
<dbReference type="RefSeq" id="WP_174627442.1">
    <property type="nucleotide sequence ID" value="NZ_CADCXN010000113.1"/>
</dbReference>
<accession>A0A8S0WLL3</accession>
<keyword evidence="1" id="KW-0812">Transmembrane</keyword>
<dbReference type="EMBL" id="CADCXN010000113">
    <property type="protein sequence ID" value="CAA9892700.1"/>
    <property type="molecule type" value="Genomic_DNA"/>
</dbReference>
<keyword evidence="1" id="KW-1133">Transmembrane helix</keyword>
<gene>
    <name evidence="2" type="ORF">METHB2_80017</name>
</gene>